<evidence type="ECO:0000313" key="2">
    <source>
        <dbReference type="Proteomes" id="UP001258181"/>
    </source>
</evidence>
<evidence type="ECO:0000313" key="1">
    <source>
        <dbReference type="EMBL" id="MDR7074904.1"/>
    </source>
</evidence>
<accession>A0ABU1U5Y4</accession>
<organism evidence="1 2">
    <name type="scientific">Fictibacillus barbaricus</name>
    <dbReference type="NCBI Taxonomy" id="182136"/>
    <lineage>
        <taxon>Bacteria</taxon>
        <taxon>Bacillati</taxon>
        <taxon>Bacillota</taxon>
        <taxon>Bacilli</taxon>
        <taxon>Bacillales</taxon>
        <taxon>Fictibacillaceae</taxon>
        <taxon>Fictibacillus</taxon>
    </lineage>
</organism>
<protein>
    <submittedName>
        <fullName evidence="1">Uncharacterized protein</fullName>
    </submittedName>
</protein>
<dbReference type="EMBL" id="JAVDWA010000013">
    <property type="protein sequence ID" value="MDR7074904.1"/>
    <property type="molecule type" value="Genomic_DNA"/>
</dbReference>
<sequence>MHSNQLVNEALYENYLKAAIFQKIAFTKDD</sequence>
<proteinExistence type="predicted"/>
<reference evidence="1 2" key="1">
    <citation type="submission" date="2023-07" db="EMBL/GenBank/DDBJ databases">
        <title>Sorghum-associated microbial communities from plants grown in Nebraska, USA.</title>
        <authorList>
            <person name="Schachtman D."/>
        </authorList>
    </citation>
    <scope>NUCLEOTIDE SEQUENCE [LARGE SCALE GENOMIC DNA]</scope>
    <source>
        <strain evidence="1 2">BE211</strain>
    </source>
</reference>
<comment type="caution">
    <text evidence="1">The sequence shown here is derived from an EMBL/GenBank/DDBJ whole genome shotgun (WGS) entry which is preliminary data.</text>
</comment>
<gene>
    <name evidence="1" type="ORF">J2X07_003919</name>
</gene>
<name>A0ABU1U5Y4_9BACL</name>
<keyword evidence="2" id="KW-1185">Reference proteome</keyword>
<dbReference type="Proteomes" id="UP001258181">
    <property type="component" value="Unassembled WGS sequence"/>
</dbReference>